<feature type="domain" description="SnoaL-like" evidence="1">
    <location>
        <begin position="12"/>
        <end position="115"/>
    </location>
</feature>
<dbReference type="InterPro" id="IPR032710">
    <property type="entry name" value="NTF2-like_dom_sf"/>
</dbReference>
<keyword evidence="3" id="KW-1185">Reference proteome</keyword>
<dbReference type="Gene3D" id="3.10.450.50">
    <property type="match status" value="1"/>
</dbReference>
<evidence type="ECO:0000259" key="1">
    <source>
        <dbReference type="Pfam" id="PF12680"/>
    </source>
</evidence>
<protein>
    <submittedName>
        <fullName evidence="2">Nuclear transport factor 2 family protein</fullName>
    </submittedName>
</protein>
<reference evidence="2 3" key="1">
    <citation type="submission" date="2022-06" db="EMBL/GenBank/DDBJ databases">
        <title>Paraconexibacter antarcticus.</title>
        <authorList>
            <person name="Kim C.S."/>
        </authorList>
    </citation>
    <scope>NUCLEOTIDE SEQUENCE [LARGE SCALE GENOMIC DNA]</scope>
    <source>
        <strain evidence="2 3">02-257</strain>
    </source>
</reference>
<dbReference type="Pfam" id="PF12680">
    <property type="entry name" value="SnoaL_2"/>
    <property type="match status" value="1"/>
</dbReference>
<dbReference type="InterPro" id="IPR037401">
    <property type="entry name" value="SnoaL-like"/>
</dbReference>
<organism evidence="2 3">
    <name type="scientific">Paraconexibacter antarcticus</name>
    <dbReference type="NCBI Taxonomy" id="2949664"/>
    <lineage>
        <taxon>Bacteria</taxon>
        <taxon>Bacillati</taxon>
        <taxon>Actinomycetota</taxon>
        <taxon>Thermoleophilia</taxon>
        <taxon>Solirubrobacterales</taxon>
        <taxon>Paraconexibacteraceae</taxon>
        <taxon>Paraconexibacter</taxon>
    </lineage>
</organism>
<dbReference type="EMBL" id="CP098502">
    <property type="protein sequence ID" value="UTI64252.1"/>
    <property type="molecule type" value="Genomic_DNA"/>
</dbReference>
<gene>
    <name evidence="2" type="ORF">NBH00_23295</name>
</gene>
<evidence type="ECO:0000313" key="3">
    <source>
        <dbReference type="Proteomes" id="UP001056035"/>
    </source>
</evidence>
<accession>A0ABY5DT55</accession>
<dbReference type="RefSeq" id="WP_254570962.1">
    <property type="nucleotide sequence ID" value="NZ_CP098502.1"/>
</dbReference>
<name>A0ABY5DT55_9ACTN</name>
<dbReference type="Proteomes" id="UP001056035">
    <property type="component" value="Chromosome"/>
</dbReference>
<evidence type="ECO:0000313" key="2">
    <source>
        <dbReference type="EMBL" id="UTI64252.1"/>
    </source>
</evidence>
<sequence length="141" mass="15360">MEPASIEVIVAAHTAFNERRLDELELFMHEDVDLFLPLSLGLRPTGEKGLAALRATLANALAVAPDLRIEFERAEVVGDLVILACLAAATGTDGVRYQWPLRVIVAAEDRRITRYIVRAPHADLAADAHAFPARRGAAKPQ</sequence>
<dbReference type="SUPFAM" id="SSF54427">
    <property type="entry name" value="NTF2-like"/>
    <property type="match status" value="1"/>
</dbReference>
<proteinExistence type="predicted"/>